<reference evidence="1 2" key="1">
    <citation type="submission" date="2017-10" db="EMBL/GenBank/DDBJ databases">
        <title>Resolving the taxonomy of Roseburia spp., Eubacterium rectale and Agathobacter spp. through phylogenomic analysis.</title>
        <authorList>
            <person name="Sheridan P.O."/>
            <person name="Walker A.W."/>
            <person name="Duncan S.H."/>
            <person name="Scott K.P."/>
            <person name="Toole P.W.O."/>
            <person name="Luis P."/>
            <person name="Flint H.J."/>
        </authorList>
    </citation>
    <scope>NUCLEOTIDE SEQUENCE [LARGE SCALE GENOMIC DNA]</scope>
    <source>
        <strain evidence="1 2">JK623</strain>
    </source>
</reference>
<dbReference type="EMBL" id="PDYG01000051">
    <property type="protein sequence ID" value="PHU37468.1"/>
    <property type="molecule type" value="Genomic_DNA"/>
</dbReference>
<accession>A0A2G3E2H2</accession>
<reference evidence="1 2" key="2">
    <citation type="submission" date="2017-10" db="EMBL/GenBank/DDBJ databases">
        <authorList>
            <person name="Banno H."/>
            <person name="Chua N.-H."/>
        </authorList>
    </citation>
    <scope>NUCLEOTIDE SEQUENCE [LARGE SCALE GENOMIC DNA]</scope>
    <source>
        <strain evidence="1 2">JK623</strain>
    </source>
</reference>
<dbReference type="Proteomes" id="UP000224563">
    <property type="component" value="Unassembled WGS sequence"/>
</dbReference>
<protein>
    <submittedName>
        <fullName evidence="1">Uncharacterized protein</fullName>
    </submittedName>
</protein>
<evidence type="ECO:0000313" key="1">
    <source>
        <dbReference type="EMBL" id="PHU37468.1"/>
    </source>
</evidence>
<evidence type="ECO:0000313" key="2">
    <source>
        <dbReference type="Proteomes" id="UP000224563"/>
    </source>
</evidence>
<dbReference type="AlphaFoldDB" id="A0A2G3E2H2"/>
<name>A0A2G3E2H2_9FIRM</name>
<comment type="caution">
    <text evidence="1">The sequence shown here is derived from an EMBL/GenBank/DDBJ whole genome shotgun (WGS) entry which is preliminary data.</text>
</comment>
<organism evidence="1 2">
    <name type="scientific">Agathobacter ruminis</name>
    <dbReference type="NCBI Taxonomy" id="1712665"/>
    <lineage>
        <taxon>Bacteria</taxon>
        <taxon>Bacillati</taxon>
        <taxon>Bacillota</taxon>
        <taxon>Clostridia</taxon>
        <taxon>Lachnospirales</taxon>
        <taxon>Lachnospiraceae</taxon>
        <taxon>Agathobacter</taxon>
    </lineage>
</organism>
<keyword evidence="2" id="KW-1185">Reference proteome</keyword>
<sequence>MHTNPSCLLTKVITYQVFIYAKARILIDKCLLHIESLKYSQNVKVLAGLWAEDVIKQTVNGNLFYAQKNLCPPFGRQRFLFILLLYLQYFVPINHCAP</sequence>
<gene>
    <name evidence="1" type="ORF">CSX02_07680</name>
</gene>
<proteinExistence type="predicted"/>